<gene>
    <name evidence="2" type="ORF">NJB1907Z4_C34120</name>
</gene>
<dbReference type="AlphaFoldDB" id="A0A9N7LUD7"/>
<dbReference type="Proteomes" id="UP001058626">
    <property type="component" value="Chromosome"/>
</dbReference>
<dbReference type="SUPFAM" id="SSF53474">
    <property type="entry name" value="alpha/beta-Hydrolases"/>
    <property type="match status" value="1"/>
</dbReference>
<organism evidence="2 3">
    <name type="scientific">Mycobacterium pseudoshottsii</name>
    <dbReference type="NCBI Taxonomy" id="265949"/>
    <lineage>
        <taxon>Bacteria</taxon>
        <taxon>Bacillati</taxon>
        <taxon>Actinomycetota</taxon>
        <taxon>Actinomycetes</taxon>
        <taxon>Mycobacteriales</taxon>
        <taxon>Mycobacteriaceae</taxon>
        <taxon>Mycobacterium</taxon>
        <taxon>Mycobacterium ulcerans group</taxon>
    </lineage>
</organism>
<reference evidence="2" key="1">
    <citation type="submission" date="2022-06" db="EMBL/GenBank/DDBJ databases">
        <title>Complete genome sequence of Mycobacterium pseudoshottsii NJB1907-Z4.</title>
        <authorList>
            <person name="Komine T."/>
            <person name="Fukano H."/>
            <person name="Wada S."/>
        </authorList>
    </citation>
    <scope>NUCLEOTIDE SEQUENCE</scope>
    <source>
        <strain evidence="2">NJB1907-Z4</strain>
    </source>
</reference>
<protein>
    <recommendedName>
        <fullName evidence="1">PE domain-containing protein</fullName>
    </recommendedName>
</protein>
<dbReference type="InterPro" id="IPR000084">
    <property type="entry name" value="PE-PGRS_N"/>
</dbReference>
<evidence type="ECO:0000313" key="3">
    <source>
        <dbReference type="Proteomes" id="UP001058626"/>
    </source>
</evidence>
<evidence type="ECO:0000259" key="1">
    <source>
        <dbReference type="Pfam" id="PF00934"/>
    </source>
</evidence>
<dbReference type="Gene3D" id="1.10.287.850">
    <property type="entry name" value="HP0062-like domain"/>
    <property type="match status" value="1"/>
</dbReference>
<dbReference type="SUPFAM" id="SSF140459">
    <property type="entry name" value="PE/PPE dimer-like"/>
    <property type="match status" value="1"/>
</dbReference>
<feature type="domain" description="PE" evidence="1">
    <location>
        <begin position="15"/>
        <end position="105"/>
    </location>
</feature>
<sequence length="492" mass="49740">MSDYRVWEPPMSTYVIAAPDAFSVASGELAGIEAAVKGAAAAAAPSTTGIISAAADEVSTAIARLFGSYADEFQTLSAQATRFQAQFERALSEAGAAYAAAEAANVSPLRALLQEAESLGVFAPIERLIGRPLFGNGSVAAASTGATEASSLLTSGTNQAGLGGAVNYAAAEALAAPATGATGVKSGFSFLQIPIGPSEFLGITIPQFNFPAPAHWYFPTQADGSVNANGVIYLQHGFGAIGWFYQPLAMQLAQQTNSIVVVPTVPSIPLPFGMWIGGAQMQQGVGSLFLGSQTALNISANQAGYLGTLPQDFILSGHSAGGGLASIAAGSYLANLGAATNHLQGVVMFDGVASNASAFGAAVANLQAANVPIYVVAAPPQPWNAFGATTNQLVNLYPGQFTGVEIVNGSHVDSMLGGNPLIDFAAQLLTGFSSPGATQAVYTLSSGWINDIWAGADPLNPIYGIYGPTGGYVAPGGQAIFLGPTAGIVLPA</sequence>
<proteinExistence type="predicted"/>
<dbReference type="EMBL" id="AP026367">
    <property type="protein sequence ID" value="BDN83197.1"/>
    <property type="molecule type" value="Genomic_DNA"/>
</dbReference>
<dbReference type="InterPro" id="IPR038332">
    <property type="entry name" value="PPE_sf"/>
</dbReference>
<dbReference type="Gene3D" id="3.40.50.1820">
    <property type="entry name" value="alpha/beta hydrolase"/>
    <property type="match status" value="1"/>
</dbReference>
<evidence type="ECO:0000313" key="2">
    <source>
        <dbReference type="EMBL" id="BDN83197.1"/>
    </source>
</evidence>
<name>A0A9N7LUD7_9MYCO</name>
<dbReference type="InterPro" id="IPR029058">
    <property type="entry name" value="AB_hydrolase_fold"/>
</dbReference>
<keyword evidence="3" id="KW-1185">Reference proteome</keyword>
<dbReference type="Pfam" id="PF00934">
    <property type="entry name" value="PE"/>
    <property type="match status" value="1"/>
</dbReference>
<accession>A0A9N7LUD7</accession>